<accession>A0A0L0MIH5</accession>
<evidence type="ECO:0000313" key="5">
    <source>
        <dbReference type="Proteomes" id="UP000036959"/>
    </source>
</evidence>
<dbReference type="AlphaFoldDB" id="A0A0L0MIH5"/>
<dbReference type="EMBL" id="LFJJ01000005">
    <property type="protein sequence ID" value="KND62095.1"/>
    <property type="molecule type" value="Genomic_DNA"/>
</dbReference>
<dbReference type="Pfam" id="PF19305">
    <property type="entry name" value="MmgE_PrpD_C"/>
    <property type="match status" value="1"/>
</dbReference>
<dbReference type="SUPFAM" id="SSF103378">
    <property type="entry name" value="2-methylcitrate dehydratase PrpD"/>
    <property type="match status" value="1"/>
</dbReference>
<comment type="similarity">
    <text evidence="1">Belongs to the PrpD family.</text>
</comment>
<dbReference type="InterPro" id="IPR045336">
    <property type="entry name" value="MmgE_PrpD_N"/>
</dbReference>
<dbReference type="PANTHER" id="PTHR16943:SF8">
    <property type="entry name" value="2-METHYLCITRATE DEHYDRATASE"/>
    <property type="match status" value="1"/>
</dbReference>
<feature type="domain" description="MmgE/PrpD N-terminal" evidence="2">
    <location>
        <begin position="6"/>
        <end position="244"/>
    </location>
</feature>
<dbReference type="InterPro" id="IPR042183">
    <property type="entry name" value="MmgE/PrpD_sf_1"/>
</dbReference>
<dbReference type="Proteomes" id="UP000036959">
    <property type="component" value="Unassembled WGS sequence"/>
</dbReference>
<dbReference type="Pfam" id="PF03972">
    <property type="entry name" value="MmgE_PrpD_N"/>
    <property type="match status" value="1"/>
</dbReference>
<dbReference type="InterPro" id="IPR042188">
    <property type="entry name" value="MmgE/PrpD_sf_2"/>
</dbReference>
<dbReference type="InterPro" id="IPR005656">
    <property type="entry name" value="MmgE_PrpD"/>
</dbReference>
<evidence type="ECO:0000259" key="3">
    <source>
        <dbReference type="Pfam" id="PF19305"/>
    </source>
</evidence>
<sequence length="456" mass="48951">MEGLTRQIGRFAAEFELSAVPDASLEGAQTGIADCIGVMLAGSKEPAPNIIQRTCIDVDAERGAPVVPSRRWLAPADAALVNGVSAHVLDYDDVALAGHPSTVLTPAILAQGWASGSSGRDMLAAYIAGYETWALLDDLEPGHFHDLGFHPTAVLGTIATAVACAYLQRLTVEQATHAVALSASLAAGLVGNFGSMTKSLHAGRAAQSGVLAATLAKAGYTASVDAMEHRTGFMRTHSPSREPDLAERDHRLGREWRMPGYGVNVKRYPICYATHRAIDAVLALRAAESVAADAVAEVRVLTGETQRLMLRNRAPQTGLEAKFSMEFPMASALLAGRVGLRELTDEFVTRADVQELMSRVNVTTTKELAKDWDQPFAPVDEVTFVMKDGRELKADPVTRPKGSWQRRLTQDELREKFVDCAQDVLGDGTGALFDQLSNLKTLGSVRELDLFSTALA</sequence>
<dbReference type="PATRIC" id="fig|242163.4.peg.5345"/>
<dbReference type="PANTHER" id="PTHR16943">
    <property type="entry name" value="2-METHYLCITRATE DEHYDRATASE-RELATED"/>
    <property type="match status" value="1"/>
</dbReference>
<evidence type="ECO:0000256" key="1">
    <source>
        <dbReference type="ARBA" id="ARBA00006174"/>
    </source>
</evidence>
<organism evidence="4 5">
    <name type="scientific">Candidatus Burkholderia verschuerenii</name>
    <dbReference type="NCBI Taxonomy" id="242163"/>
    <lineage>
        <taxon>Bacteria</taxon>
        <taxon>Pseudomonadati</taxon>
        <taxon>Pseudomonadota</taxon>
        <taxon>Betaproteobacteria</taxon>
        <taxon>Burkholderiales</taxon>
        <taxon>Burkholderiaceae</taxon>
        <taxon>Burkholderia</taxon>
    </lineage>
</organism>
<feature type="domain" description="MmgE/PrpD C-terminal" evidence="3">
    <location>
        <begin position="268"/>
        <end position="426"/>
    </location>
</feature>
<keyword evidence="5" id="KW-1185">Reference proteome</keyword>
<gene>
    <name evidence="4" type="ORF">BVER_02019</name>
</gene>
<dbReference type="RefSeq" id="WP_050451911.1">
    <property type="nucleotide sequence ID" value="NZ_LFJJ01000005.1"/>
</dbReference>
<dbReference type="GO" id="GO:0016829">
    <property type="term" value="F:lyase activity"/>
    <property type="evidence" value="ECO:0007669"/>
    <property type="project" value="InterPro"/>
</dbReference>
<reference evidence="5" key="1">
    <citation type="submission" date="2015-06" db="EMBL/GenBank/DDBJ databases">
        <title>Comparative genomics of Burkholderia leaf nodule symbionts.</title>
        <authorList>
            <person name="Carlier A."/>
            <person name="Eberl L."/>
            <person name="Pinto-Carbo M."/>
        </authorList>
    </citation>
    <scope>NUCLEOTIDE SEQUENCE [LARGE SCALE GENOMIC DNA]</scope>
    <source>
        <strain evidence="5">UZHbot4</strain>
    </source>
</reference>
<comment type="caution">
    <text evidence="4">The sequence shown here is derived from an EMBL/GenBank/DDBJ whole genome shotgun (WGS) entry which is preliminary data.</text>
</comment>
<dbReference type="InterPro" id="IPR045337">
    <property type="entry name" value="MmgE_PrpD_C"/>
</dbReference>
<dbReference type="InterPro" id="IPR036148">
    <property type="entry name" value="MmgE/PrpD_sf"/>
</dbReference>
<dbReference type="Gene3D" id="3.30.1330.120">
    <property type="entry name" value="2-methylcitrate dehydratase PrpD"/>
    <property type="match status" value="1"/>
</dbReference>
<proteinExistence type="inferred from homology"/>
<evidence type="ECO:0000259" key="2">
    <source>
        <dbReference type="Pfam" id="PF03972"/>
    </source>
</evidence>
<evidence type="ECO:0000313" key="4">
    <source>
        <dbReference type="EMBL" id="KND62095.1"/>
    </source>
</evidence>
<name>A0A0L0MIH5_9BURK</name>
<dbReference type="OrthoDB" id="8680281at2"/>
<protein>
    <submittedName>
        <fullName evidence="4">MmgE/PrpD family protein</fullName>
    </submittedName>
</protein>
<dbReference type="Gene3D" id="1.10.4100.10">
    <property type="entry name" value="2-methylcitrate dehydratase PrpD"/>
    <property type="match status" value="1"/>
</dbReference>